<proteinExistence type="predicted"/>
<dbReference type="Proteomes" id="UP001519345">
    <property type="component" value="Unassembled WGS sequence"/>
</dbReference>
<name>A0ABS4INI9_9BACI</name>
<reference evidence="1 2" key="1">
    <citation type="submission" date="2021-03" db="EMBL/GenBank/DDBJ databases">
        <title>Genomic Encyclopedia of Type Strains, Phase IV (KMG-IV): sequencing the most valuable type-strain genomes for metagenomic binning, comparative biology and taxonomic classification.</title>
        <authorList>
            <person name="Goeker M."/>
        </authorList>
    </citation>
    <scope>NUCLEOTIDE SEQUENCE [LARGE SCALE GENOMIC DNA]</scope>
    <source>
        <strain evidence="1 2">DSM 25609</strain>
    </source>
</reference>
<organism evidence="1 2">
    <name type="scientific">Virgibacillus natechei</name>
    <dbReference type="NCBI Taxonomy" id="1216297"/>
    <lineage>
        <taxon>Bacteria</taxon>
        <taxon>Bacillati</taxon>
        <taxon>Bacillota</taxon>
        <taxon>Bacilli</taxon>
        <taxon>Bacillales</taxon>
        <taxon>Bacillaceae</taxon>
        <taxon>Virgibacillus</taxon>
    </lineage>
</organism>
<protein>
    <submittedName>
        <fullName evidence="1">Uncharacterized protein</fullName>
    </submittedName>
</protein>
<gene>
    <name evidence="1" type="ORF">J2Z83_003725</name>
</gene>
<accession>A0ABS4INI9</accession>
<comment type="caution">
    <text evidence="1">The sequence shown here is derived from an EMBL/GenBank/DDBJ whole genome shotgun (WGS) entry which is preliminary data.</text>
</comment>
<evidence type="ECO:0000313" key="2">
    <source>
        <dbReference type="Proteomes" id="UP001519345"/>
    </source>
</evidence>
<keyword evidence="2" id="KW-1185">Reference proteome</keyword>
<sequence>MLDQNENEILELDNVEGGSVEMASLSDLKRSAKFSMKEPEGYDIDYNSDRIQVFVEFKMPTEYEQNIVDDDEWYFISPGFYTDQTRKMVMTKKEGGWVSFSLGIFLLSSPTQVEEGKSVYRDIEAYDKLLILQEDKVTDRYTISAGTSYYDAMVDILESAGADKINIENDDKVINNDKEWDPGTEKLRILNDLVSDLNFTQLWVDEYGYFRTSGYQSPQNAPTDYIYEDDELSVTLEGMEEELDLFDLPNVFNVVVANPDTEEEFTSIVENTNPNHPRSIPRLGRRVVRFEEKDDIADQDSLDGHVERLASNASQIYGKVKFDTAIMPFHSYSNVIRVRNSVLGIDHKFAETSWSIDLEAGSDMSHEMRRVVSLV</sequence>
<dbReference type="EMBL" id="JAGGKX010000029">
    <property type="protein sequence ID" value="MBP1971574.1"/>
    <property type="molecule type" value="Genomic_DNA"/>
</dbReference>
<evidence type="ECO:0000313" key="1">
    <source>
        <dbReference type="EMBL" id="MBP1971574.1"/>
    </source>
</evidence>